<sequence length="492" mass="55295">MADFDLYRDIVERTGGNIYLGIVGPVRTGKSTFIKKFMEKLVLPNIENEGEKERAKDELPQSSGGRTIMTTEPKFIPENAVTVTINDNLHMNVKLVDCVGYTVPKAFGYSDERGERMVSTPWFEEEIPFQQAAEFGTRKVITDHSTIGIVITTDGSFSEMDRSDYIEAEERVIAELQEIDKPFIVLLNSSDPSGEHATLLKHDLEEKYGRPVVPMDVSNLSVDGINEILQEALFEFPIVEVKIKMPNWVETLEKSHWLREEFDSIVQYFMNSLDKVRDLDGGIAEVRGKEFLENISLEDVDLGTGQAKIKMDCPEELFYKITSEQTGLELKGPEDLLTQLRDLVKVNEEYKIVQGAISQAKGTGYGVVPPQLQEMSLDEPEIVRQGSRFGVKLKASAPSIHMIRVDVESEFAPVVGTEKQSEDLVNYIMDEFEENPEKIWESNIFGKSLHDLVKGGIQGKLENMPPSAQEKLQETLEKIINEGNGGLIAIIL</sequence>
<feature type="compositionally biased region" description="Basic and acidic residues" evidence="2">
    <location>
        <begin position="49"/>
        <end position="59"/>
    </location>
</feature>
<dbReference type="InterPro" id="IPR046841">
    <property type="entry name" value="SpoIVA_middle"/>
</dbReference>
<evidence type="ECO:0000259" key="5">
    <source>
        <dbReference type="Pfam" id="PF20439"/>
    </source>
</evidence>
<keyword evidence="1" id="KW-0963">Cytoplasm</keyword>
<dbReference type="InterPro" id="IPR014201">
    <property type="entry name" value="Spore_IV_A"/>
</dbReference>
<evidence type="ECO:0000256" key="1">
    <source>
        <dbReference type="PIRNR" id="PIRNR007466"/>
    </source>
</evidence>
<organism evidence="6">
    <name type="scientific">Proteinivorax hydrogeniformans</name>
    <dbReference type="NCBI Taxonomy" id="1826727"/>
    <lineage>
        <taxon>Bacteria</taxon>
        <taxon>Bacillati</taxon>
        <taxon>Bacillota</taxon>
        <taxon>Clostridia</taxon>
        <taxon>Eubacteriales</taxon>
        <taxon>Proteinivoracaceae</taxon>
        <taxon>Proteinivorax</taxon>
    </lineage>
</organism>
<protein>
    <recommendedName>
        <fullName evidence="1">Stage IV sporulation protein A</fullName>
        <ecNumber evidence="1">3.6.1.-</ecNumber>
    </recommendedName>
    <alternativeName>
        <fullName evidence="1">Coat morphogenetic protein SpoIVA</fullName>
    </alternativeName>
</protein>
<evidence type="ECO:0000313" key="6">
    <source>
        <dbReference type="EMBL" id="XCI29840.1"/>
    </source>
</evidence>
<keyword evidence="1" id="KW-0749">Sporulation</keyword>
<feature type="compositionally biased region" description="Polar residues" evidence="2">
    <location>
        <begin position="60"/>
        <end position="69"/>
    </location>
</feature>
<dbReference type="GO" id="GO:0005737">
    <property type="term" value="C:cytoplasm"/>
    <property type="evidence" value="ECO:0007669"/>
    <property type="project" value="UniProtKB-SubCell"/>
</dbReference>
<dbReference type="EC" id="3.6.1.-" evidence="1"/>
<dbReference type="Gene3D" id="3.40.50.300">
    <property type="entry name" value="P-loop containing nucleotide triphosphate hydrolases"/>
    <property type="match status" value="1"/>
</dbReference>
<name>A0AAU8HWU1_9FIRM</name>
<dbReference type="InterPro" id="IPR046840">
    <property type="entry name" value="SpoIVA_C"/>
</dbReference>
<gene>
    <name evidence="6" type="primary">spoIVA</name>
    <name evidence="6" type="ORF">PRVXH_001184</name>
</gene>
<dbReference type="Pfam" id="PF09547">
    <property type="entry name" value="SpoIVA_ATPase"/>
    <property type="match status" value="1"/>
</dbReference>
<dbReference type="GO" id="GO:0005524">
    <property type="term" value="F:ATP binding"/>
    <property type="evidence" value="ECO:0007669"/>
    <property type="project" value="UniProtKB-KW"/>
</dbReference>
<accession>A0AAU8HWU1</accession>
<dbReference type="EMBL" id="CP159485">
    <property type="protein sequence ID" value="XCI29840.1"/>
    <property type="molecule type" value="Genomic_DNA"/>
</dbReference>
<feature type="region of interest" description="Disordered" evidence="2">
    <location>
        <begin position="49"/>
        <end position="69"/>
    </location>
</feature>
<dbReference type="AlphaFoldDB" id="A0AAU8HWU1"/>
<keyword evidence="1" id="KW-0378">Hydrolase</keyword>
<dbReference type="PIRSF" id="PIRSF007466">
    <property type="entry name" value="SpoIVA"/>
    <property type="match status" value="1"/>
</dbReference>
<dbReference type="GO" id="GO:0016887">
    <property type="term" value="F:ATP hydrolysis activity"/>
    <property type="evidence" value="ECO:0007669"/>
    <property type="project" value="InterPro"/>
</dbReference>
<dbReference type="Pfam" id="PF20439">
    <property type="entry name" value="SpoIVA_C"/>
    <property type="match status" value="1"/>
</dbReference>
<evidence type="ECO:0000259" key="3">
    <source>
        <dbReference type="Pfam" id="PF09547"/>
    </source>
</evidence>
<evidence type="ECO:0000259" key="4">
    <source>
        <dbReference type="Pfam" id="PF20438"/>
    </source>
</evidence>
<proteinExistence type="predicted"/>
<feature type="domain" description="Stage IV sporulation protein A middle" evidence="4">
    <location>
        <begin position="239"/>
        <end position="416"/>
    </location>
</feature>
<keyword evidence="1" id="KW-0547">Nucleotide-binding</keyword>
<evidence type="ECO:0000256" key="2">
    <source>
        <dbReference type="SAM" id="MobiDB-lite"/>
    </source>
</evidence>
<dbReference type="InterPro" id="IPR046842">
    <property type="entry name" value="SpoIVA_ATPase"/>
</dbReference>
<dbReference type="SUPFAM" id="SSF52540">
    <property type="entry name" value="P-loop containing nucleoside triphosphate hydrolases"/>
    <property type="match status" value="1"/>
</dbReference>
<reference evidence="6" key="2">
    <citation type="submission" date="2024-06" db="EMBL/GenBank/DDBJ databases">
        <authorList>
            <person name="Petrova K.O."/>
            <person name="Toshchakov S.V."/>
            <person name="Boltjanskaja Y.V."/>
            <person name="Kevbrin V.V."/>
        </authorList>
    </citation>
    <scope>NUCLEOTIDE SEQUENCE</scope>
    <source>
        <strain evidence="6">Z-710</strain>
    </source>
</reference>
<comment type="catalytic activity">
    <reaction evidence="1">
        <text>ATP + H2O = ADP + phosphate + H(+)</text>
        <dbReference type="Rhea" id="RHEA:13065"/>
        <dbReference type="ChEBI" id="CHEBI:15377"/>
        <dbReference type="ChEBI" id="CHEBI:15378"/>
        <dbReference type="ChEBI" id="CHEBI:30616"/>
        <dbReference type="ChEBI" id="CHEBI:43474"/>
        <dbReference type="ChEBI" id="CHEBI:456216"/>
    </reaction>
</comment>
<feature type="domain" description="Sporulation stage IV protein A C-terminal" evidence="5">
    <location>
        <begin position="417"/>
        <end position="492"/>
    </location>
</feature>
<keyword evidence="1" id="KW-0067">ATP-binding</keyword>
<dbReference type="RefSeq" id="WP_353894387.1">
    <property type="nucleotide sequence ID" value="NZ_CP159485.1"/>
</dbReference>
<dbReference type="InterPro" id="IPR027417">
    <property type="entry name" value="P-loop_NTPase"/>
</dbReference>
<dbReference type="GO" id="GO:0030435">
    <property type="term" value="P:sporulation resulting in formation of a cellular spore"/>
    <property type="evidence" value="ECO:0007669"/>
    <property type="project" value="UniProtKB-KW"/>
</dbReference>
<feature type="domain" description="Stage IV sporulation protein A ATPase" evidence="3">
    <location>
        <begin position="1"/>
        <end position="237"/>
    </location>
</feature>
<comment type="subcellular location">
    <subcellularLocation>
        <location evidence="1">Cytoplasm</location>
    </subcellularLocation>
</comment>
<dbReference type="NCBIfam" id="TIGR02836">
    <property type="entry name" value="spore_IV_A"/>
    <property type="match status" value="1"/>
</dbReference>
<reference evidence="6" key="1">
    <citation type="journal article" date="2018" name="Antonie Van Leeuwenhoek">
        <title>Proteinivorax hydrogeniformans sp. nov., an anaerobic, haloalkaliphilic bacterium fermenting proteinaceous compounds with high hydrogen production.</title>
        <authorList>
            <person name="Boltyanskaya Y."/>
            <person name="Detkova E."/>
            <person name="Pimenov N."/>
            <person name="Kevbrin V."/>
        </authorList>
    </citation>
    <scope>NUCLEOTIDE SEQUENCE</scope>
    <source>
        <strain evidence="6">Z-710</strain>
    </source>
</reference>
<dbReference type="Pfam" id="PF20438">
    <property type="entry name" value="SpoIVA_middle"/>
    <property type="match status" value="1"/>
</dbReference>
<comment type="function">
    <text evidence="1">ATPase. Has a role at an early stage in the morphogenesis of the spore coat.</text>
</comment>